<protein>
    <submittedName>
        <fullName evidence="4">Poly-beta-1,6-N-acetyl-D-glucosamine N-deacetylase</fullName>
    </submittedName>
</protein>
<dbReference type="RefSeq" id="WP_094829447.1">
    <property type="nucleotide sequence ID" value="NZ_NEVV01000001.1"/>
</dbReference>
<evidence type="ECO:0000259" key="3">
    <source>
        <dbReference type="PROSITE" id="PS51677"/>
    </source>
</evidence>
<dbReference type="Pfam" id="PF01522">
    <property type="entry name" value="Polysacc_deac_1"/>
    <property type="match status" value="1"/>
</dbReference>
<feature type="chain" id="PRO_5045382961" evidence="2">
    <location>
        <begin position="27"/>
        <end position="677"/>
    </location>
</feature>
<dbReference type="InterPro" id="IPR032772">
    <property type="entry name" value="PGA_deacetylase_PgaB_C"/>
</dbReference>
<dbReference type="SUPFAM" id="SSF88713">
    <property type="entry name" value="Glycoside hydrolase/deacetylase"/>
    <property type="match status" value="1"/>
</dbReference>
<dbReference type="InterPro" id="IPR002509">
    <property type="entry name" value="NODB_dom"/>
</dbReference>
<dbReference type="InterPro" id="IPR051398">
    <property type="entry name" value="Polysacch_Deacetylase"/>
</dbReference>
<feature type="domain" description="NodB homology" evidence="3">
    <location>
        <begin position="112"/>
        <end position="356"/>
    </location>
</feature>
<name>A0ABX4FG00_9BORD</name>
<evidence type="ECO:0000256" key="1">
    <source>
        <dbReference type="ARBA" id="ARBA00022729"/>
    </source>
</evidence>
<dbReference type="Gene3D" id="3.20.20.370">
    <property type="entry name" value="Glycoside hydrolase/deacetylase"/>
    <property type="match status" value="1"/>
</dbReference>
<dbReference type="EMBL" id="NEVV01000001">
    <property type="protein sequence ID" value="OZI81101.1"/>
    <property type="molecule type" value="Genomic_DNA"/>
</dbReference>
<proteinExistence type="predicted"/>
<dbReference type="PANTHER" id="PTHR34216">
    <property type="match status" value="1"/>
</dbReference>
<dbReference type="PANTHER" id="PTHR34216:SF7">
    <property type="entry name" value="POLY-BETA-1,6-N-ACETYL-D-GLUCOSAMINE N-DEACETYLASE"/>
    <property type="match status" value="1"/>
</dbReference>
<feature type="signal peptide" evidence="2">
    <location>
        <begin position="1"/>
        <end position="26"/>
    </location>
</feature>
<dbReference type="PROSITE" id="PS51257">
    <property type="entry name" value="PROKAR_LIPOPROTEIN"/>
    <property type="match status" value="1"/>
</dbReference>
<organism evidence="4 5">
    <name type="scientific">Bordetella genomosp. 6</name>
    <dbReference type="NCBI Taxonomy" id="463024"/>
    <lineage>
        <taxon>Bacteria</taxon>
        <taxon>Pseudomonadati</taxon>
        <taxon>Pseudomonadota</taxon>
        <taxon>Betaproteobacteria</taxon>
        <taxon>Burkholderiales</taxon>
        <taxon>Alcaligenaceae</taxon>
        <taxon>Bordetella</taxon>
    </lineage>
</organism>
<keyword evidence="1 2" id="KW-0732">Signal</keyword>
<gene>
    <name evidence="4" type="primary">pgaB</name>
    <name evidence="4" type="ORF">CAL23_05120</name>
</gene>
<evidence type="ECO:0000256" key="2">
    <source>
        <dbReference type="SAM" id="SignalP"/>
    </source>
</evidence>
<dbReference type="Pfam" id="PF14883">
    <property type="entry name" value="GHL13"/>
    <property type="match status" value="1"/>
</dbReference>
<dbReference type="NCBIfam" id="TIGR03938">
    <property type="entry name" value="deacetyl_PgaB"/>
    <property type="match status" value="1"/>
</dbReference>
<dbReference type="Proteomes" id="UP000216524">
    <property type="component" value="Unassembled WGS sequence"/>
</dbReference>
<reference evidence="4 5" key="1">
    <citation type="submission" date="2017-05" db="EMBL/GenBank/DDBJ databases">
        <title>Complete and WGS of Bordetella genogroups.</title>
        <authorList>
            <person name="Spilker T."/>
            <person name="Lipuma J."/>
        </authorList>
    </citation>
    <scope>NUCLEOTIDE SEQUENCE [LARGE SCALE GENOMIC DNA]</scope>
    <source>
        <strain evidence="4 5">AU3139</strain>
    </source>
</reference>
<dbReference type="InterPro" id="IPR023854">
    <property type="entry name" value="PGA_deacetylase_PgaB"/>
</dbReference>
<dbReference type="InterPro" id="IPR011330">
    <property type="entry name" value="Glyco_hydro/deAcase_b/a-brl"/>
</dbReference>
<evidence type="ECO:0000313" key="5">
    <source>
        <dbReference type="Proteomes" id="UP000216524"/>
    </source>
</evidence>
<dbReference type="PROSITE" id="PS51677">
    <property type="entry name" value="NODB"/>
    <property type="match status" value="1"/>
</dbReference>
<dbReference type="NCBIfam" id="NF011177">
    <property type="entry name" value="PRK14582.1"/>
    <property type="match status" value="1"/>
</dbReference>
<accession>A0ABX4FG00</accession>
<sequence length="677" mass="76161">MKTLLSILLARWRVVAALLAASFALAGCAKDIPAFTPPAQRAVERVDQPWAGGLLTLAYHDVEDRDPDQTYLSVRTDHLVEQLTWLRENGYQAVSVDQILAARDGGAPLPPRAVLLSFDDGYRNFYTRVFPIMKAFQWPFVIAPVGVWIDTPAGQPVDFGGKQVERERFLSWDEVREMSRSSLVEVAVHTDNLHYGVRANPQGNEQPAASTRVYDPRTGEYESEAAYEARLRRDARAITDKLRKVTGKTPRVWVWPYGAASGTALRIVGEQGYDMALTLEDGLGSVNRLMSAPRVLLSGDPRTRGFATAVLSTEARPVMRVAHVDLDYVYDPDPRQMDRNLGELVQRIADLNITTVFLQAYADPRGDGLVQSVYFPNRWLPMRADLFNRTAWQLKSRARDVDVYAWMPVLSYDLDSALPRVTRAGGDGGPAQVDPDQYRRLSPFDARVRQRIGELYEDLARHAAFDGILFHDDAILGDFEDAGPQALAAYRAAGLPDSIAALRGDPDTLRRWTRFKSRHLVDFTHELAQRVRAIRGPQIKTARNIFAMPILEPESEAWFAQNLDDFLQAYDWTAPMAMPLMEGVPPAQAGRWLDRIVDAVARRPGALDRTVFELQARDWSRPGEPLVDSATLAGWMRRLQLRGARSFGYYPDDFARNAPRLDVIRPALSNAWYPHHD</sequence>
<comment type="caution">
    <text evidence="4">The sequence shown here is derived from an EMBL/GenBank/DDBJ whole genome shotgun (WGS) entry which is preliminary data.</text>
</comment>
<evidence type="ECO:0000313" key="4">
    <source>
        <dbReference type="EMBL" id="OZI81101.1"/>
    </source>
</evidence>
<dbReference type="Gene3D" id="3.20.20.80">
    <property type="entry name" value="Glycosidases"/>
    <property type="match status" value="1"/>
</dbReference>
<keyword evidence="5" id="KW-1185">Reference proteome</keyword>